<dbReference type="CDD" id="cd12797">
    <property type="entry name" value="M23_peptidase"/>
    <property type="match status" value="1"/>
</dbReference>
<dbReference type="PANTHER" id="PTHR21666:SF270">
    <property type="entry name" value="MUREIN HYDROLASE ACTIVATOR ENVC"/>
    <property type="match status" value="1"/>
</dbReference>
<feature type="chain" id="PRO_5012858324" evidence="2">
    <location>
        <begin position="22"/>
        <end position="369"/>
    </location>
</feature>
<keyword evidence="2" id="KW-0732">Signal</keyword>
<name>A0A2C8F4C2_9BACT</name>
<accession>A0A2C8F4C2</accession>
<dbReference type="Proteomes" id="UP000219215">
    <property type="component" value="Chromosome DPRO"/>
</dbReference>
<dbReference type="GO" id="GO:0004222">
    <property type="term" value="F:metalloendopeptidase activity"/>
    <property type="evidence" value="ECO:0007669"/>
    <property type="project" value="TreeGrafter"/>
</dbReference>
<feature type="coiled-coil region" evidence="1">
    <location>
        <begin position="32"/>
        <end position="115"/>
    </location>
</feature>
<dbReference type="Gene3D" id="2.70.70.10">
    <property type="entry name" value="Glucose Permease (Domain IIA)"/>
    <property type="match status" value="1"/>
</dbReference>
<feature type="signal peptide" evidence="2">
    <location>
        <begin position="1"/>
        <end position="21"/>
    </location>
</feature>
<dbReference type="Pfam" id="PF01551">
    <property type="entry name" value="Peptidase_M23"/>
    <property type="match status" value="1"/>
</dbReference>
<proteinExistence type="predicted"/>
<evidence type="ECO:0000313" key="4">
    <source>
        <dbReference type="EMBL" id="SOB57256.1"/>
    </source>
</evidence>
<evidence type="ECO:0000313" key="5">
    <source>
        <dbReference type="Proteomes" id="UP000219215"/>
    </source>
</evidence>
<keyword evidence="1" id="KW-0175">Coiled coil</keyword>
<organism evidence="4 5">
    <name type="scientific">Pseudodesulfovibrio profundus</name>
    <dbReference type="NCBI Taxonomy" id="57320"/>
    <lineage>
        <taxon>Bacteria</taxon>
        <taxon>Pseudomonadati</taxon>
        <taxon>Thermodesulfobacteriota</taxon>
        <taxon>Desulfovibrionia</taxon>
        <taxon>Desulfovibrionales</taxon>
        <taxon>Desulfovibrionaceae</taxon>
    </lineage>
</organism>
<dbReference type="PANTHER" id="PTHR21666">
    <property type="entry name" value="PEPTIDASE-RELATED"/>
    <property type="match status" value="1"/>
</dbReference>
<dbReference type="AlphaFoldDB" id="A0A2C8F4C2"/>
<dbReference type="InterPro" id="IPR050570">
    <property type="entry name" value="Cell_wall_metabolism_enzyme"/>
</dbReference>
<evidence type="ECO:0000256" key="2">
    <source>
        <dbReference type="SAM" id="SignalP"/>
    </source>
</evidence>
<feature type="domain" description="M23ase beta-sheet core" evidence="3">
    <location>
        <begin position="268"/>
        <end position="360"/>
    </location>
</feature>
<dbReference type="EMBL" id="LT907975">
    <property type="protein sequence ID" value="SOB57256.1"/>
    <property type="molecule type" value="Genomic_DNA"/>
</dbReference>
<evidence type="ECO:0000259" key="3">
    <source>
        <dbReference type="Pfam" id="PF01551"/>
    </source>
</evidence>
<dbReference type="RefSeq" id="WP_097010549.1">
    <property type="nucleotide sequence ID" value="NZ_LT907975.1"/>
</dbReference>
<keyword evidence="5" id="KW-1185">Reference proteome</keyword>
<gene>
    <name evidence="4" type="ORF">DPRO_0377</name>
</gene>
<dbReference type="InterPro" id="IPR011055">
    <property type="entry name" value="Dup_hybrid_motif"/>
</dbReference>
<dbReference type="KEGG" id="pprf:DPRO_0377"/>
<feature type="coiled-coil region" evidence="1">
    <location>
        <begin position="176"/>
        <end position="231"/>
    </location>
</feature>
<evidence type="ECO:0000256" key="1">
    <source>
        <dbReference type="SAM" id="Coils"/>
    </source>
</evidence>
<protein>
    <submittedName>
        <fullName evidence="4">Peptidase M23</fullName>
    </submittedName>
</protein>
<reference evidence="5" key="1">
    <citation type="submission" date="2017-09" db="EMBL/GenBank/DDBJ databases">
        <authorList>
            <person name="Regsiter A."/>
            <person name="William W."/>
        </authorList>
    </citation>
    <scope>NUCLEOTIDE SEQUENCE [LARGE SCALE GENOMIC DNA]</scope>
    <source>
        <strain evidence="5">500-1</strain>
    </source>
</reference>
<dbReference type="OrthoDB" id="9784703at2"/>
<dbReference type="InterPro" id="IPR016047">
    <property type="entry name" value="M23ase_b-sheet_dom"/>
</dbReference>
<dbReference type="SUPFAM" id="SSF51261">
    <property type="entry name" value="Duplicated hybrid motif"/>
    <property type="match status" value="1"/>
</dbReference>
<sequence>MKIPFLICTLLLLLHPYPSFAEDKGEVLHESLQRQHQEADDKELRVRELTKQAGKISTQLSDIEHDIRLLQKKINDQESTLAAIRGNEQEARKAHYALEEEKKKIMNELRSLLQALWPVHMQSIQSKFKGTESWDMFDRRFNWLSDIYGAATEKLKEARVNSGKISRNLERQRLLEEEAQAQLTEVNKSKDRLLNSKLALRKRLRVVRNERQNTEKELSEILDTIQELKYQLQSQKTKQFGMYKRSLPWPVDGRIVSGFNLKAKPPVRGWVLSANDTANVQSVFWGKVVHNDTLRGFGHVIIVYNGYDYYSLYAYLSETFVRNGQEVEKNEPLGVVGYNPKTGGPGLYFELRFHQKPINPKLWLTTAKR</sequence>